<name>A0A107EG84_9BURK</name>
<dbReference type="RefSeq" id="WP_060323631.1">
    <property type="nucleotide sequence ID" value="NZ_LPIU01000079.1"/>
</dbReference>
<sequence>MSKKQARSAESYENEEMALELVPAVLTASGFSSVTIRKRGQVKLVDAITATGQAICFWLKLGWTGEQKYCAVQFGLFGGEADKDIPDERFLKFVDSRVASVEGLGATHALFIHMADELIRNWVALKIDDVSVAYHRQMERWPQRARNTKSATLWFEDERSVDGAECVQAVWELEIALPALAATYSTSGDHPVGSDADTGPASKKVTVEVERRMRQAAFRRRVGNYHGWRCAVSGTTIRAALEAAHLPGKNWRFDNRATDGILLRADLHRLLDAGIARIENNRFILDPVAHIGDYARLHDAPLIVSE</sequence>
<comment type="caution">
    <text evidence="2">The sequence shown here is derived from an EMBL/GenBank/DDBJ whole genome shotgun (WGS) entry which is preliminary data.</text>
</comment>
<accession>A0A107EG84</accession>
<protein>
    <recommendedName>
        <fullName evidence="1">HNH nuclease domain-containing protein</fullName>
    </recommendedName>
</protein>
<dbReference type="Pfam" id="PF13391">
    <property type="entry name" value="HNH_2"/>
    <property type="match status" value="1"/>
</dbReference>
<dbReference type="Proteomes" id="UP000062998">
    <property type="component" value="Unassembled WGS sequence"/>
</dbReference>
<dbReference type="AlphaFoldDB" id="A0A107EG84"/>
<dbReference type="EMBL" id="LPIX01000033">
    <property type="protein sequence ID" value="KWE07578.1"/>
    <property type="molecule type" value="Genomic_DNA"/>
</dbReference>
<evidence type="ECO:0000259" key="1">
    <source>
        <dbReference type="Pfam" id="PF13391"/>
    </source>
</evidence>
<dbReference type="InterPro" id="IPR003615">
    <property type="entry name" value="HNH_nuc"/>
</dbReference>
<dbReference type="OrthoDB" id="9811869at2"/>
<evidence type="ECO:0000313" key="3">
    <source>
        <dbReference type="Proteomes" id="UP000062998"/>
    </source>
</evidence>
<reference evidence="2 3" key="1">
    <citation type="submission" date="2015-11" db="EMBL/GenBank/DDBJ databases">
        <title>Expanding the genomic diversity of Burkholderia species for the development of highly accurate diagnostics.</title>
        <authorList>
            <person name="Sahl J."/>
            <person name="Keim P."/>
            <person name="Wagner D."/>
        </authorList>
    </citation>
    <scope>NUCLEOTIDE SEQUENCE [LARGE SCALE GENOMIC DNA]</scope>
    <source>
        <strain evidence="2 3">MSMB2167WGS</strain>
    </source>
</reference>
<proteinExistence type="predicted"/>
<feature type="domain" description="HNH nuclease" evidence="1">
    <location>
        <begin position="230"/>
        <end position="274"/>
    </location>
</feature>
<gene>
    <name evidence="2" type="ORF">WL73_09060</name>
</gene>
<evidence type="ECO:0000313" key="2">
    <source>
        <dbReference type="EMBL" id="KWE07578.1"/>
    </source>
</evidence>
<organism evidence="2 3">
    <name type="scientific">Burkholderia ubonensis</name>
    <dbReference type="NCBI Taxonomy" id="101571"/>
    <lineage>
        <taxon>Bacteria</taxon>
        <taxon>Pseudomonadati</taxon>
        <taxon>Pseudomonadota</taxon>
        <taxon>Betaproteobacteria</taxon>
        <taxon>Burkholderiales</taxon>
        <taxon>Burkholderiaceae</taxon>
        <taxon>Burkholderia</taxon>
        <taxon>Burkholderia cepacia complex</taxon>
    </lineage>
</organism>